<keyword evidence="3" id="KW-1185">Reference proteome</keyword>
<reference evidence="3" key="1">
    <citation type="submission" date="2016-10" db="EMBL/GenBank/DDBJ databases">
        <authorList>
            <person name="Varghese N."/>
            <person name="Submissions S."/>
        </authorList>
    </citation>
    <scope>NUCLEOTIDE SEQUENCE [LARGE SCALE GENOMIC DNA]</scope>
    <source>
        <strain evidence="3">DSM 22329</strain>
    </source>
</reference>
<dbReference type="STRING" id="443156.SAMN04489867_3325"/>
<accession>A0A1H0UHA9</accession>
<dbReference type="AlphaFoldDB" id="A0A1H0UHA9"/>
<dbReference type="OrthoDB" id="4865221at2"/>
<dbReference type="EMBL" id="LT629711">
    <property type="protein sequence ID" value="SDP65564.1"/>
    <property type="molecule type" value="Genomic_DNA"/>
</dbReference>
<name>A0A1H0UHA9_9MICO</name>
<proteinExistence type="predicted"/>
<evidence type="ECO:0000313" key="3">
    <source>
        <dbReference type="Proteomes" id="UP000199077"/>
    </source>
</evidence>
<protein>
    <submittedName>
        <fullName evidence="2">Uncharacterized protein</fullName>
    </submittedName>
</protein>
<gene>
    <name evidence="2" type="ORF">SAMN04489867_3325</name>
</gene>
<feature type="compositionally biased region" description="Basic residues" evidence="1">
    <location>
        <begin position="7"/>
        <end position="17"/>
    </location>
</feature>
<evidence type="ECO:0000313" key="2">
    <source>
        <dbReference type="EMBL" id="SDP65564.1"/>
    </source>
</evidence>
<evidence type="ECO:0000256" key="1">
    <source>
        <dbReference type="SAM" id="MobiDB-lite"/>
    </source>
</evidence>
<dbReference type="Proteomes" id="UP000199077">
    <property type="component" value="Chromosome I"/>
</dbReference>
<dbReference type="RefSeq" id="WP_091787975.1">
    <property type="nucleotide sequence ID" value="NZ_LT629711.1"/>
</dbReference>
<sequence length="238" mass="24394">MTTARRQPAKKVAKPARKAAATRGSAPSTPKAAAVPTSDAIVLTGPPGLLRATVSVENAVDQRVAVRGLTLHRAGREALSGTGAAVIAPGATAELPVTFRLEPDTPPGDYPAEVEVGGIRREAVLRVEPDLALHVSPRRMLAEVGSSEVTLTVTNDGNVPMSLAAVVRARTDDGGPDPGPDVTLTLARATTVAAGSTSVLGGTLAVPEELDPTRRHTARVPVGTADLDVIILPRDASE</sequence>
<feature type="region of interest" description="Disordered" evidence="1">
    <location>
        <begin position="1"/>
        <end position="35"/>
    </location>
</feature>
<organism evidence="2 3">
    <name type="scientific">Pedococcus dokdonensis</name>
    <dbReference type="NCBI Taxonomy" id="443156"/>
    <lineage>
        <taxon>Bacteria</taxon>
        <taxon>Bacillati</taxon>
        <taxon>Actinomycetota</taxon>
        <taxon>Actinomycetes</taxon>
        <taxon>Micrococcales</taxon>
        <taxon>Intrasporangiaceae</taxon>
        <taxon>Pedococcus</taxon>
    </lineage>
</organism>